<dbReference type="EMBL" id="CP047491">
    <property type="protein sequence ID" value="QHQ38209.1"/>
    <property type="molecule type" value="Genomic_DNA"/>
</dbReference>
<reference evidence="1 4" key="2">
    <citation type="submission" date="2020-08" db="EMBL/GenBank/DDBJ databases">
        <title>Genomic Encyclopedia of Type Strains, Phase IV (KMG-IV): sequencing the most valuable type-strain genomes for metagenomic binning, comparative biology and taxonomic classification.</title>
        <authorList>
            <person name="Goeker M."/>
        </authorList>
    </citation>
    <scope>NUCLEOTIDE SEQUENCE [LARGE SCALE GENOMIC DNA]</scope>
    <source>
        <strain evidence="1 4">DSM 11525</strain>
    </source>
</reference>
<accession>A0A6P1TAC0</accession>
<protein>
    <submittedName>
        <fullName evidence="2">DUF1853 family protein</fullName>
    </submittedName>
</protein>
<sequence length="293" mass="33615">MIDSTASATPNHWDNLVWALKCPDITPEASLPWLPESRLSPLWQYFSDPQTRTRLEPQLLLQLQQLQNHRLGAYFESLWKFIFDHHPDYVLLAHNLPIRDHGKTLGELDFVVRHIPDSAVEHWEVAVKFYLHVDDYWVGPGLRDRLDIKLARMAEHQLPIVDTETAQAVLRESGIKLDRQWTRVPGRLFTALDSTVLKSNATSDADNFWWADTERFCTAFSSRDWRWLQLPKQAWLAPCNALPDRPAGLQPEHFQGMLSDRGPICVAAMAGGTEVSRGFIVPDDWHARALQAI</sequence>
<name>A0A6P1TAC0_9GAMM</name>
<dbReference type="InterPro" id="IPR015003">
    <property type="entry name" value="DUF1853"/>
</dbReference>
<organism evidence="1 4">
    <name type="scientific">Microbulbifer hydrolyticus</name>
    <dbReference type="NCBI Taxonomy" id="48074"/>
    <lineage>
        <taxon>Bacteria</taxon>
        <taxon>Pseudomonadati</taxon>
        <taxon>Pseudomonadota</taxon>
        <taxon>Gammaproteobacteria</taxon>
        <taxon>Cellvibrionales</taxon>
        <taxon>Microbulbiferaceae</taxon>
        <taxon>Microbulbifer</taxon>
    </lineage>
</organism>
<reference evidence="2 3" key="1">
    <citation type="submission" date="2020-01" db="EMBL/GenBank/DDBJ databases">
        <title>The possibility of degradation of plastic by Microbulbifer hydrolyticus IRE-31.</title>
        <authorList>
            <person name="Liu L."/>
        </authorList>
    </citation>
    <scope>NUCLEOTIDE SEQUENCE [LARGE SCALE GENOMIC DNA]</scope>
    <source>
        <strain evidence="2 3">IRE-31</strain>
    </source>
</reference>
<evidence type="ECO:0000313" key="2">
    <source>
        <dbReference type="EMBL" id="QHQ38209.1"/>
    </source>
</evidence>
<evidence type="ECO:0000313" key="4">
    <source>
        <dbReference type="Proteomes" id="UP000563601"/>
    </source>
</evidence>
<dbReference type="AlphaFoldDB" id="A0A6P1TAC0"/>
<dbReference type="RefSeq" id="WP_161857545.1">
    <property type="nucleotide sequence ID" value="NZ_CP047491.1"/>
</dbReference>
<dbReference type="OrthoDB" id="378654at2"/>
<dbReference type="Proteomes" id="UP000563601">
    <property type="component" value="Unassembled WGS sequence"/>
</dbReference>
<evidence type="ECO:0000313" key="1">
    <source>
        <dbReference type="EMBL" id="MBB5210978.1"/>
    </source>
</evidence>
<keyword evidence="3" id="KW-1185">Reference proteome</keyword>
<dbReference type="EMBL" id="JACHHR010000002">
    <property type="protein sequence ID" value="MBB5210978.1"/>
    <property type="molecule type" value="Genomic_DNA"/>
</dbReference>
<dbReference type="Proteomes" id="UP000464675">
    <property type="component" value="Chromosome"/>
</dbReference>
<evidence type="ECO:0000313" key="3">
    <source>
        <dbReference type="Proteomes" id="UP000464675"/>
    </source>
</evidence>
<proteinExistence type="predicted"/>
<gene>
    <name evidence="2" type="ORF">GTQ55_03855</name>
    <name evidence="1" type="ORF">HNQ53_001196</name>
</gene>
<dbReference type="Pfam" id="PF08907">
    <property type="entry name" value="DUF1853"/>
    <property type="match status" value="1"/>
</dbReference>